<gene>
    <name evidence="1" type="ORF">D5F11_008840</name>
</gene>
<protein>
    <submittedName>
        <fullName evidence="1">Uncharacterized protein</fullName>
    </submittedName>
</protein>
<sequence length="158" mass="18788">MARKQIAIAYYEKTDEQKRRHINYVRNKIRKGNDPILQSMMEVVERHLKKHHADFYVHDVSLYRNTEGAPFLWIVREYGTHFVDLYSEKFLDNEVWDAKAHFEAILFNSRKEIKGIYLIENGKMQRLSEQSALATLAIKESIVRKNLECDIKKQCERG</sequence>
<proteinExistence type="predicted"/>
<accession>A0A429X9R6</accession>
<dbReference type="Proteomes" id="UP000287296">
    <property type="component" value="Unassembled WGS sequence"/>
</dbReference>
<dbReference type="OrthoDB" id="2897259at2"/>
<dbReference type="EMBL" id="QYTW02000006">
    <property type="protein sequence ID" value="RST60154.1"/>
    <property type="molecule type" value="Genomic_DNA"/>
</dbReference>
<organism evidence="1 2">
    <name type="scientific">Siminovitchia terrae</name>
    <name type="common">Bacillus terrae</name>
    <dbReference type="NCBI Taxonomy" id="1914933"/>
    <lineage>
        <taxon>Bacteria</taxon>
        <taxon>Bacillati</taxon>
        <taxon>Bacillota</taxon>
        <taxon>Bacilli</taxon>
        <taxon>Bacillales</taxon>
        <taxon>Bacillaceae</taxon>
        <taxon>Siminovitchia</taxon>
    </lineage>
</organism>
<comment type="caution">
    <text evidence="1">The sequence shown here is derived from an EMBL/GenBank/DDBJ whole genome shotgun (WGS) entry which is preliminary data.</text>
</comment>
<evidence type="ECO:0000313" key="2">
    <source>
        <dbReference type="Proteomes" id="UP000287296"/>
    </source>
</evidence>
<dbReference type="AlphaFoldDB" id="A0A429X9R6"/>
<reference evidence="1 2" key="1">
    <citation type="submission" date="2018-12" db="EMBL/GenBank/DDBJ databases">
        <authorList>
            <person name="Sun L."/>
            <person name="Chen Z."/>
        </authorList>
    </citation>
    <scope>NUCLEOTIDE SEQUENCE [LARGE SCALE GENOMIC DNA]</scope>
    <source>
        <strain evidence="1 2">LMG 29736</strain>
    </source>
</reference>
<evidence type="ECO:0000313" key="1">
    <source>
        <dbReference type="EMBL" id="RST60154.1"/>
    </source>
</evidence>
<name>A0A429X9R6_SIMTE</name>
<dbReference type="RefSeq" id="WP_120117203.1">
    <property type="nucleotide sequence ID" value="NZ_QYTW02000006.1"/>
</dbReference>